<evidence type="ECO:0000313" key="7">
    <source>
        <dbReference type="Proteomes" id="UP000538955"/>
    </source>
</evidence>
<dbReference type="InterPro" id="IPR038136">
    <property type="entry name" value="CofD-like_dom_sf"/>
</dbReference>
<keyword evidence="7" id="KW-1185">Reference proteome</keyword>
<dbReference type="PANTHER" id="PTHR30135">
    <property type="entry name" value="UNCHARACTERIZED PROTEIN YVCK-RELATED"/>
    <property type="match status" value="1"/>
</dbReference>
<comment type="caution">
    <text evidence="5">The sequence shown here is derived from an EMBL/GenBank/DDBJ whole genome shotgun (WGS) entry which is preliminary data.</text>
</comment>
<dbReference type="Pfam" id="PF01933">
    <property type="entry name" value="CofD"/>
    <property type="match status" value="1"/>
</dbReference>
<dbReference type="EMBL" id="SCHC01000001">
    <property type="protein sequence ID" value="TBW77729.1"/>
    <property type="molecule type" value="Genomic_DNA"/>
</dbReference>
<dbReference type="Proteomes" id="UP000550736">
    <property type="component" value="Unassembled WGS sequence"/>
</dbReference>
<reference evidence="7 8" key="2">
    <citation type="submission" date="2020-04" db="EMBL/GenBank/DDBJ databases">
        <title>The Epidemiology and Molecular Characteristics of Linezolid-Resistant Staphylococcus capitis in Huashan Hospital, Shanghai.</title>
        <authorList>
            <person name="Ding L."/>
            <person name="Li P."/>
            <person name="Yang Y."/>
            <person name="Lin D."/>
            <person name="Xu X."/>
        </authorList>
    </citation>
    <scope>NUCLEOTIDE SEQUENCE [LARGE SCALE GENOMIC DNA]</scope>
    <source>
        <strain evidence="4 8">12-86</strain>
        <strain evidence="3 7">17-84</strain>
    </source>
</reference>
<dbReference type="InterPro" id="IPR002882">
    <property type="entry name" value="CofD"/>
</dbReference>
<evidence type="ECO:0000313" key="5">
    <source>
        <dbReference type="EMBL" id="TBW77729.1"/>
    </source>
</evidence>
<dbReference type="EMBL" id="JABBMI010000053">
    <property type="protein sequence ID" value="NMK53853.1"/>
    <property type="molecule type" value="Genomic_DNA"/>
</dbReference>
<evidence type="ECO:0000313" key="4">
    <source>
        <dbReference type="EMBL" id="NMK97109.1"/>
    </source>
</evidence>
<dbReference type="EMBL" id="JABBLX010000005">
    <property type="protein sequence ID" value="NMK97109.1"/>
    <property type="molecule type" value="Genomic_DNA"/>
</dbReference>
<accession>A0A7X9ZGN0</accession>
<dbReference type="CDD" id="cd07044">
    <property type="entry name" value="CofD_YvcK"/>
    <property type="match status" value="1"/>
</dbReference>
<sequence>MKQMKVVLIGGGTGLSVLARGLREFPIDITAIVTVADNGGSTGKIRDVMDIPAPGDIRNVIAALSDSESTLTQLFQYRFDENKVDGHSLGNLVIAGMTSITNDFGHAIKELSKVLNIKGQVIPSTNTSVQLNAVMEDGEIVRGETNIPKTNKKIDRVFLEPGDVEPMEEAVEALEHADLIVLGPGSLYTSVISNLCVKGISEALLRSNAPKLYVSNVMTQPGETDNYGVKEHIDAICQQVGEDFIDFVICSNENYSKDVLRKYEEKNSKPVEVHKEELKNKGIRVLTASNLIEISDEHFVRHNTKILSGMIYELALELTSTIQFNPNDKHK</sequence>
<dbReference type="Proteomes" id="UP000538955">
    <property type="component" value="Unassembled WGS sequence"/>
</dbReference>
<dbReference type="AlphaFoldDB" id="A0A7X9ZGN0"/>
<evidence type="ECO:0000256" key="2">
    <source>
        <dbReference type="HAMAP-Rule" id="MF_00973"/>
    </source>
</evidence>
<comment type="similarity">
    <text evidence="2">Belongs to the gluconeogenesis factor family.</text>
</comment>
<gene>
    <name evidence="5" type="ORF">EQ811_01275</name>
    <name evidence="4" type="ORF">HHM13_03200</name>
    <name evidence="3" type="ORF">HHM24_03695</name>
</gene>
<name>A0A7X9ZGN0_STACP</name>
<keyword evidence="1 2" id="KW-0963">Cytoplasm</keyword>
<evidence type="ECO:0000313" key="8">
    <source>
        <dbReference type="Proteomes" id="UP000550736"/>
    </source>
</evidence>
<reference evidence="5 6" key="1">
    <citation type="journal article" date="2019" name="Sci. Transl. Med.">
        <title>Quorum sensing between bacterial species on the skin protects against epidermal injury in atopic dermatitis.</title>
        <authorList>
            <person name="Williams M.R."/>
        </authorList>
    </citation>
    <scope>NUCLEOTIDE SEQUENCE [LARGE SCALE GENOMIC DNA]</scope>
    <source>
        <strain evidence="5 6">H8</strain>
    </source>
</reference>
<comment type="subcellular location">
    <subcellularLocation>
        <location evidence="2">Cytoplasm</location>
    </subcellularLocation>
</comment>
<dbReference type="GO" id="GO:0005737">
    <property type="term" value="C:cytoplasm"/>
    <property type="evidence" value="ECO:0007669"/>
    <property type="project" value="UniProtKB-SubCell"/>
</dbReference>
<dbReference type="GO" id="GO:0008360">
    <property type="term" value="P:regulation of cell shape"/>
    <property type="evidence" value="ECO:0007669"/>
    <property type="project" value="UniProtKB-UniRule"/>
</dbReference>
<evidence type="ECO:0000313" key="6">
    <source>
        <dbReference type="Proteomes" id="UP000291949"/>
    </source>
</evidence>
<dbReference type="HAMAP" id="MF_00973">
    <property type="entry name" value="Gluconeogen_factor"/>
    <property type="match status" value="1"/>
</dbReference>
<dbReference type="SUPFAM" id="SSF142338">
    <property type="entry name" value="CofD-like"/>
    <property type="match status" value="1"/>
</dbReference>
<dbReference type="RefSeq" id="WP_030061177.1">
    <property type="nucleotide sequence ID" value="NZ_AP014956.1"/>
</dbReference>
<evidence type="ECO:0000313" key="3">
    <source>
        <dbReference type="EMBL" id="NMK53853.1"/>
    </source>
</evidence>
<comment type="function">
    <text evidence="2">Required for morphogenesis under gluconeogenic growth conditions.</text>
</comment>
<proteinExistence type="inferred from homology"/>
<dbReference type="Gene3D" id="3.40.50.10680">
    <property type="entry name" value="CofD-like domains"/>
    <property type="match status" value="1"/>
</dbReference>
<dbReference type="NCBIfam" id="TIGR01826">
    <property type="entry name" value="CofD_related"/>
    <property type="match status" value="1"/>
</dbReference>
<dbReference type="GO" id="GO:0043743">
    <property type="term" value="F:LPPG:FO 2-phospho-L-lactate transferase activity"/>
    <property type="evidence" value="ECO:0007669"/>
    <property type="project" value="InterPro"/>
</dbReference>
<dbReference type="Proteomes" id="UP000291949">
    <property type="component" value="Unassembled WGS sequence"/>
</dbReference>
<evidence type="ECO:0000256" key="1">
    <source>
        <dbReference type="ARBA" id="ARBA00022490"/>
    </source>
</evidence>
<dbReference type="InterPro" id="IPR010119">
    <property type="entry name" value="Gluconeogen_factor"/>
</dbReference>
<dbReference type="PANTHER" id="PTHR30135:SF3">
    <property type="entry name" value="GLUCONEOGENESIS FACTOR-RELATED"/>
    <property type="match status" value="1"/>
</dbReference>
<organism evidence="5 6">
    <name type="scientific">Staphylococcus capitis</name>
    <dbReference type="NCBI Taxonomy" id="29388"/>
    <lineage>
        <taxon>Bacteria</taxon>
        <taxon>Bacillati</taxon>
        <taxon>Bacillota</taxon>
        <taxon>Bacilli</taxon>
        <taxon>Bacillales</taxon>
        <taxon>Staphylococcaceae</taxon>
        <taxon>Staphylococcus</taxon>
    </lineage>
</organism>
<protein>
    <recommendedName>
        <fullName evidence="2">Gluconeogenesis factor</fullName>
    </recommendedName>
</protein>